<dbReference type="SMART" id="SM00173">
    <property type="entry name" value="RAS"/>
    <property type="match status" value="1"/>
</dbReference>
<dbReference type="PROSITE" id="PS50053">
    <property type="entry name" value="UBIQUITIN_2"/>
    <property type="match status" value="1"/>
</dbReference>
<accession>A0A812S6S8</accession>
<dbReference type="AlphaFoldDB" id="A0A812S6S8"/>
<dbReference type="InterPro" id="IPR050227">
    <property type="entry name" value="Rab"/>
</dbReference>
<dbReference type="InterPro" id="IPR005225">
    <property type="entry name" value="Small_GTP-bd"/>
</dbReference>
<dbReference type="CDD" id="cd00154">
    <property type="entry name" value="Rab"/>
    <property type="match status" value="1"/>
</dbReference>
<dbReference type="Pfam" id="PF00071">
    <property type="entry name" value="Ras"/>
    <property type="match status" value="1"/>
</dbReference>
<keyword evidence="5" id="KW-1185">Reference proteome</keyword>
<dbReference type="PANTHER" id="PTHR47977">
    <property type="entry name" value="RAS-RELATED PROTEIN RAB"/>
    <property type="match status" value="1"/>
</dbReference>
<dbReference type="NCBIfam" id="TIGR00231">
    <property type="entry name" value="small_GTP"/>
    <property type="match status" value="1"/>
</dbReference>
<gene>
    <name evidence="4" type="primary">rab13</name>
    <name evidence="4" type="ORF">SNAT2548_LOCUS26346</name>
</gene>
<feature type="domain" description="Ubiquitin-like" evidence="3">
    <location>
        <begin position="7"/>
        <end position="76"/>
    </location>
</feature>
<dbReference type="Proteomes" id="UP000604046">
    <property type="component" value="Unassembled WGS sequence"/>
</dbReference>
<dbReference type="Gene3D" id="3.40.50.300">
    <property type="entry name" value="P-loop containing nucleotide triphosphate hydrolases"/>
    <property type="match status" value="1"/>
</dbReference>
<dbReference type="EMBL" id="CAJNDS010002429">
    <property type="protein sequence ID" value="CAE7470015.1"/>
    <property type="molecule type" value="Genomic_DNA"/>
</dbReference>
<evidence type="ECO:0000313" key="5">
    <source>
        <dbReference type="Proteomes" id="UP000604046"/>
    </source>
</evidence>
<dbReference type="GO" id="GO:0005525">
    <property type="term" value="F:GTP binding"/>
    <property type="evidence" value="ECO:0007669"/>
    <property type="project" value="UniProtKB-KW"/>
</dbReference>
<dbReference type="OrthoDB" id="435411at2759"/>
<comment type="caution">
    <text evidence="4">The sequence shown here is derived from an EMBL/GenBank/DDBJ whole genome shotgun (WGS) entry which is preliminary data.</text>
</comment>
<keyword evidence="2" id="KW-0342">GTP-binding</keyword>
<reference evidence="4" key="1">
    <citation type="submission" date="2021-02" db="EMBL/GenBank/DDBJ databases">
        <authorList>
            <person name="Dougan E. K."/>
            <person name="Rhodes N."/>
            <person name="Thang M."/>
            <person name="Chan C."/>
        </authorList>
    </citation>
    <scope>NUCLEOTIDE SEQUENCE</scope>
</reference>
<proteinExistence type="predicted"/>
<dbReference type="InterPro" id="IPR001806">
    <property type="entry name" value="Small_GTPase"/>
</dbReference>
<evidence type="ECO:0000256" key="2">
    <source>
        <dbReference type="ARBA" id="ARBA00023134"/>
    </source>
</evidence>
<keyword evidence="1" id="KW-0547">Nucleotide-binding</keyword>
<dbReference type="PRINTS" id="PR00449">
    <property type="entry name" value="RASTRNSFRMNG"/>
</dbReference>
<evidence type="ECO:0000256" key="1">
    <source>
        <dbReference type="ARBA" id="ARBA00022741"/>
    </source>
</evidence>
<protein>
    <submittedName>
        <fullName evidence="4">Rab13 protein</fullName>
    </submittedName>
</protein>
<dbReference type="SMART" id="SM00174">
    <property type="entry name" value="RHO"/>
    <property type="match status" value="1"/>
</dbReference>
<dbReference type="InterPro" id="IPR027417">
    <property type="entry name" value="P-loop_NTPase"/>
</dbReference>
<dbReference type="FunFam" id="3.40.50.300:FF:001447">
    <property type="entry name" value="Ras-related protein Rab-1B"/>
    <property type="match status" value="1"/>
</dbReference>
<dbReference type="GO" id="GO:0003924">
    <property type="term" value="F:GTPase activity"/>
    <property type="evidence" value="ECO:0007669"/>
    <property type="project" value="InterPro"/>
</dbReference>
<evidence type="ECO:0000259" key="3">
    <source>
        <dbReference type="PROSITE" id="PS50053"/>
    </source>
</evidence>
<dbReference type="InterPro" id="IPR000626">
    <property type="entry name" value="Ubiquitin-like_dom"/>
</dbReference>
<dbReference type="PROSITE" id="PS51421">
    <property type="entry name" value="RAS"/>
    <property type="match status" value="1"/>
</dbReference>
<dbReference type="PROSITE" id="PS51419">
    <property type="entry name" value="RAB"/>
    <property type="match status" value="1"/>
</dbReference>
<dbReference type="SMART" id="SM00175">
    <property type="entry name" value="RAB"/>
    <property type="match status" value="1"/>
</dbReference>
<dbReference type="CDD" id="cd17039">
    <property type="entry name" value="Ubl_ubiquitin_like"/>
    <property type="match status" value="1"/>
</dbReference>
<organism evidence="4 5">
    <name type="scientific">Symbiodinium natans</name>
    <dbReference type="NCBI Taxonomy" id="878477"/>
    <lineage>
        <taxon>Eukaryota</taxon>
        <taxon>Sar</taxon>
        <taxon>Alveolata</taxon>
        <taxon>Dinophyceae</taxon>
        <taxon>Suessiales</taxon>
        <taxon>Symbiodiniaceae</taxon>
        <taxon>Symbiodinium</taxon>
    </lineage>
</organism>
<sequence length="283" mass="32277">MARKYEYSVRVQQLSGKLIGEVQLPETARVEDILEAVPHESENPSLKRVLVFKGRSLEESEVLCQLGVQAPALLEMQQVVQSWRTERKASLPEACRTMHLGLFGEHRAGKTSLLYRYCHDTFNDRTMMHSIGIDFQVARVMAHDVPVKVMLWDQPAGKERFRTITSVYFRRKEAILLVLDLTNPRSLLDITDWLRFPEAQAIPTKLLIGNKADLVECRKISRKEAEQYARENGMTYFETSAKEGTGVGEAIDYAIFDVLAKEIRPQPVVPETRRASNSRCALQ</sequence>
<evidence type="ECO:0000313" key="4">
    <source>
        <dbReference type="EMBL" id="CAE7470015.1"/>
    </source>
</evidence>
<dbReference type="SUPFAM" id="SSF52540">
    <property type="entry name" value="P-loop containing nucleoside triphosphate hydrolases"/>
    <property type="match status" value="1"/>
</dbReference>
<name>A0A812S6S8_9DINO</name>